<sequence>MDALELQAALVKLDPATTVTPIVTTKVSIVGNQHQVNFSSNVTETDLGLQNNAHHNSLQKQIKSNSSSTTTTMTRTKTSSSSVVVVGGNGGCSHNHQPTKQTIKCSIAEKR</sequence>
<proteinExistence type="predicted"/>
<keyword evidence="2" id="KW-1185">Reference proteome</keyword>
<name>A0ACC2NFQ3_9HYME</name>
<organism evidence="1 2">
    <name type="scientific">Eretmocerus hayati</name>
    <dbReference type="NCBI Taxonomy" id="131215"/>
    <lineage>
        <taxon>Eukaryota</taxon>
        <taxon>Metazoa</taxon>
        <taxon>Ecdysozoa</taxon>
        <taxon>Arthropoda</taxon>
        <taxon>Hexapoda</taxon>
        <taxon>Insecta</taxon>
        <taxon>Pterygota</taxon>
        <taxon>Neoptera</taxon>
        <taxon>Endopterygota</taxon>
        <taxon>Hymenoptera</taxon>
        <taxon>Apocrita</taxon>
        <taxon>Proctotrupomorpha</taxon>
        <taxon>Chalcidoidea</taxon>
        <taxon>Aphelinidae</taxon>
        <taxon>Aphelininae</taxon>
        <taxon>Eretmocerus</taxon>
    </lineage>
</organism>
<gene>
    <name evidence="1" type="ORF">QAD02_001254</name>
</gene>
<dbReference type="Proteomes" id="UP001239111">
    <property type="component" value="Chromosome 3"/>
</dbReference>
<dbReference type="EMBL" id="CM056743">
    <property type="protein sequence ID" value="KAJ8669995.1"/>
    <property type="molecule type" value="Genomic_DNA"/>
</dbReference>
<reference evidence="1" key="1">
    <citation type="submission" date="2023-04" db="EMBL/GenBank/DDBJ databases">
        <title>A chromosome-level genome assembly of the parasitoid wasp Eretmocerus hayati.</title>
        <authorList>
            <person name="Zhong Y."/>
            <person name="Liu S."/>
            <person name="Liu Y."/>
        </authorList>
    </citation>
    <scope>NUCLEOTIDE SEQUENCE</scope>
    <source>
        <strain evidence="1">ZJU_SS_LIU_2023</strain>
    </source>
</reference>
<evidence type="ECO:0000313" key="2">
    <source>
        <dbReference type="Proteomes" id="UP001239111"/>
    </source>
</evidence>
<protein>
    <submittedName>
        <fullName evidence="1">Uncharacterized protein</fullName>
    </submittedName>
</protein>
<comment type="caution">
    <text evidence="1">The sequence shown here is derived from an EMBL/GenBank/DDBJ whole genome shotgun (WGS) entry which is preliminary data.</text>
</comment>
<accession>A0ACC2NFQ3</accession>
<evidence type="ECO:0000313" key="1">
    <source>
        <dbReference type="EMBL" id="KAJ8669995.1"/>
    </source>
</evidence>